<proteinExistence type="predicted"/>
<dbReference type="InParanoid" id="H0EYV3"/>
<sequence length="62" mass="7082">MRWAIPVNPTIYPSNDRTQVDPAPFGIDPHPESPKSHLRFSLRSKPECWLRRGLLLRTCGVA</sequence>
<organism evidence="2 3">
    <name type="scientific">Glarea lozoyensis (strain ATCC 74030 / MF5533)</name>
    <dbReference type="NCBI Taxonomy" id="1104152"/>
    <lineage>
        <taxon>Eukaryota</taxon>
        <taxon>Fungi</taxon>
        <taxon>Dikarya</taxon>
        <taxon>Ascomycota</taxon>
        <taxon>Pezizomycotina</taxon>
        <taxon>Leotiomycetes</taxon>
        <taxon>Helotiales</taxon>
        <taxon>Helotiaceae</taxon>
        <taxon>Glarea</taxon>
    </lineage>
</organism>
<evidence type="ECO:0000313" key="3">
    <source>
        <dbReference type="Proteomes" id="UP000005446"/>
    </source>
</evidence>
<name>H0EYV3_GLAL7</name>
<dbReference type="Proteomes" id="UP000005446">
    <property type="component" value="Unassembled WGS sequence"/>
</dbReference>
<gene>
    <name evidence="2" type="ORF">M7I_8013</name>
</gene>
<evidence type="ECO:0000313" key="2">
    <source>
        <dbReference type="EMBL" id="EHK96306.1"/>
    </source>
</evidence>
<feature type="region of interest" description="Disordered" evidence="1">
    <location>
        <begin position="14"/>
        <end position="38"/>
    </location>
</feature>
<dbReference type="EMBL" id="AGUE01000258">
    <property type="protein sequence ID" value="EHK96306.1"/>
    <property type="molecule type" value="Genomic_DNA"/>
</dbReference>
<evidence type="ECO:0000256" key="1">
    <source>
        <dbReference type="SAM" id="MobiDB-lite"/>
    </source>
</evidence>
<keyword evidence="3" id="KW-1185">Reference proteome</keyword>
<accession>H0EYV3</accession>
<dbReference type="AlphaFoldDB" id="H0EYV3"/>
<comment type="caution">
    <text evidence="2">The sequence shown here is derived from an EMBL/GenBank/DDBJ whole genome shotgun (WGS) entry which is preliminary data.</text>
</comment>
<protein>
    <submittedName>
        <fullName evidence="2">Uncharacterized protein</fullName>
    </submittedName>
</protein>
<reference evidence="2 3" key="1">
    <citation type="journal article" date="2012" name="Eukaryot. Cell">
        <title>Genome sequence of the fungus Glarea lozoyensis: the first genome sequence of a species from the Helotiaceae family.</title>
        <authorList>
            <person name="Youssar L."/>
            <person name="Gruening B.A."/>
            <person name="Erxleben A."/>
            <person name="Guenther S."/>
            <person name="Huettel W."/>
        </authorList>
    </citation>
    <scope>NUCLEOTIDE SEQUENCE [LARGE SCALE GENOMIC DNA]</scope>
    <source>
        <strain evidence="3">ATCC 74030 / MF5533</strain>
    </source>
</reference>
<dbReference type="HOGENOM" id="CLU_2904382_0_0_1"/>